<organism evidence="2 3">
    <name type="scientific">Simplicispira hankyongi</name>
    <dbReference type="NCBI Taxonomy" id="2315688"/>
    <lineage>
        <taxon>Bacteria</taxon>
        <taxon>Pseudomonadati</taxon>
        <taxon>Pseudomonadota</taxon>
        <taxon>Betaproteobacteria</taxon>
        <taxon>Burkholderiales</taxon>
        <taxon>Comamonadaceae</taxon>
        <taxon>Simplicispira</taxon>
    </lineage>
</organism>
<accession>A0A398CDN8</accession>
<evidence type="ECO:0000256" key="1">
    <source>
        <dbReference type="SAM" id="SignalP"/>
    </source>
</evidence>
<reference evidence="2 3" key="1">
    <citation type="submission" date="2018-09" db="EMBL/GenBank/DDBJ databases">
        <title>Draft genome of Simplicispira sp. NY-02.</title>
        <authorList>
            <person name="Im W.T."/>
        </authorList>
    </citation>
    <scope>NUCLEOTIDE SEQUENCE [LARGE SCALE GENOMIC DNA]</scope>
    <source>
        <strain evidence="2 3">NY-02</strain>
    </source>
</reference>
<dbReference type="EMBL" id="QXJC01000005">
    <property type="protein sequence ID" value="RID97736.1"/>
    <property type="molecule type" value="Genomic_DNA"/>
</dbReference>
<comment type="caution">
    <text evidence="2">The sequence shown here is derived from an EMBL/GenBank/DDBJ whole genome shotgun (WGS) entry which is preliminary data.</text>
</comment>
<evidence type="ECO:0008006" key="4">
    <source>
        <dbReference type="Google" id="ProtNLM"/>
    </source>
</evidence>
<protein>
    <recommendedName>
        <fullName evidence="4">Outer membrane protein assembly factor BamE</fullName>
    </recommendedName>
</protein>
<dbReference type="PROSITE" id="PS51257">
    <property type="entry name" value="PROKAR_LIPOPROTEIN"/>
    <property type="match status" value="1"/>
</dbReference>
<gene>
    <name evidence="2" type="ORF">D3F03_13040</name>
</gene>
<evidence type="ECO:0000313" key="2">
    <source>
        <dbReference type="EMBL" id="RID97736.1"/>
    </source>
</evidence>
<dbReference type="Proteomes" id="UP000266302">
    <property type="component" value="Unassembled WGS sequence"/>
</dbReference>
<name>A0A398CDN8_9BURK</name>
<evidence type="ECO:0000313" key="3">
    <source>
        <dbReference type="Proteomes" id="UP000266302"/>
    </source>
</evidence>
<proteinExistence type="predicted"/>
<dbReference type="RefSeq" id="WP_119109841.1">
    <property type="nucleotide sequence ID" value="NZ_QXJC01000005.1"/>
</dbReference>
<keyword evidence="3" id="KW-1185">Reference proteome</keyword>
<dbReference type="AlphaFoldDB" id="A0A398CDN8"/>
<keyword evidence="1" id="KW-0732">Signal</keyword>
<feature type="chain" id="PRO_5017203756" description="Outer membrane protein assembly factor BamE" evidence="1">
    <location>
        <begin position="25"/>
        <end position="165"/>
    </location>
</feature>
<feature type="signal peptide" evidence="1">
    <location>
        <begin position="1"/>
        <end position="24"/>
    </location>
</feature>
<dbReference type="OrthoDB" id="8962020at2"/>
<sequence length="165" mass="18214">MSALRTLRTWGAACALAALLAACASVGTLAPGATREQVHSRWGEPRASYALPDGQRLFYRRKPGELQRLDFDAAGRLTAMEQVFTAARFRALAQGHWDAAEVQRSFGPPERRVAAGENQEEGGSVWVYSWLDFGTWRLARVRMNGAGAVQGVEFTDDPLADDRYR</sequence>